<feature type="transmembrane region" description="Helical" evidence="1">
    <location>
        <begin position="129"/>
        <end position="151"/>
    </location>
</feature>
<dbReference type="SMART" id="SM00450">
    <property type="entry name" value="RHOD"/>
    <property type="match status" value="1"/>
</dbReference>
<proteinExistence type="predicted"/>
<evidence type="ECO:0000256" key="1">
    <source>
        <dbReference type="SAM" id="Phobius"/>
    </source>
</evidence>
<dbReference type="PANTHER" id="PTHR45431">
    <property type="entry name" value="RHODANESE-LIKE DOMAIN-CONTAINING PROTEIN 15, CHLOROPLASTIC"/>
    <property type="match status" value="1"/>
</dbReference>
<dbReference type="PANTHER" id="PTHR45431:SF3">
    <property type="entry name" value="RHODANESE-LIKE DOMAIN-CONTAINING PROTEIN 15, CHLOROPLASTIC"/>
    <property type="match status" value="1"/>
</dbReference>
<dbReference type="InterPro" id="IPR021309">
    <property type="entry name" value="YgaP-like_TM"/>
</dbReference>
<name>A0AA96WRG7_LEPBY</name>
<dbReference type="GO" id="GO:0004792">
    <property type="term" value="F:thiosulfate-cyanide sulfurtransferase activity"/>
    <property type="evidence" value="ECO:0007669"/>
    <property type="project" value="InterPro"/>
</dbReference>
<protein>
    <submittedName>
        <fullName evidence="3">Rhodanese-like domain-containing protein</fullName>
    </submittedName>
</protein>
<keyword evidence="1" id="KW-1133">Transmembrane helix</keyword>
<dbReference type="Pfam" id="PF11127">
    <property type="entry name" value="YgaP-like_TM"/>
    <property type="match status" value="1"/>
</dbReference>
<keyword evidence="1" id="KW-0472">Membrane</keyword>
<reference evidence="3" key="1">
    <citation type="journal article" date="2023" name="Plants (Basel)">
        <title>Genomic Analysis of Leptolyngbya boryana CZ1 Reveals Efficient Carbon Fixation Modules.</title>
        <authorList>
            <person name="Bai X."/>
            <person name="Wang H."/>
            <person name="Cheng W."/>
            <person name="Wang J."/>
            <person name="Ma M."/>
            <person name="Hu H."/>
            <person name="Song Z."/>
            <person name="Ma H."/>
            <person name="Fan Y."/>
            <person name="Du C."/>
            <person name="Xu J."/>
        </authorList>
    </citation>
    <scope>NUCLEOTIDE SEQUENCE</scope>
    <source>
        <strain evidence="3">CZ1</strain>
    </source>
</reference>
<dbReference type="AlphaFoldDB" id="A0AA96WRG7"/>
<dbReference type="InterPro" id="IPR036873">
    <property type="entry name" value="Rhodanese-like_dom_sf"/>
</dbReference>
<dbReference type="InterPro" id="IPR001307">
    <property type="entry name" value="Thiosulphate_STrfase_CS"/>
</dbReference>
<sequence length="190" mass="20839">MIHRRDTMTMMRLKELKTIDAQTLKQAIDQDTVTLIDVREPGEYAGEHIPGATLVSLSRFDPASIPQQQDKNIVLYCRSGNRSAIAAQKLLDAGFEDVTHLADGLVAWKEAGYPTQIDRAAPISLMRQVQIVAGSGVVLGTLLGAFVSPWFLLLSGFFGAGLVFSGVTDTCMLAMILAKLPYNQRYRARL</sequence>
<keyword evidence="1" id="KW-0812">Transmembrane</keyword>
<dbReference type="InterPro" id="IPR001763">
    <property type="entry name" value="Rhodanese-like_dom"/>
</dbReference>
<feature type="transmembrane region" description="Helical" evidence="1">
    <location>
        <begin position="157"/>
        <end position="180"/>
    </location>
</feature>
<dbReference type="RefSeq" id="WP_287456738.1">
    <property type="nucleotide sequence ID" value="NZ_CP130144.1"/>
</dbReference>
<dbReference type="Gene3D" id="6.10.140.1340">
    <property type="match status" value="1"/>
</dbReference>
<evidence type="ECO:0000259" key="2">
    <source>
        <dbReference type="PROSITE" id="PS50206"/>
    </source>
</evidence>
<dbReference type="EMBL" id="CP130144">
    <property type="protein sequence ID" value="WNZ44237.1"/>
    <property type="molecule type" value="Genomic_DNA"/>
</dbReference>
<feature type="domain" description="Rhodanese" evidence="2">
    <location>
        <begin position="29"/>
        <end position="117"/>
    </location>
</feature>
<reference evidence="3" key="2">
    <citation type="submission" date="2023-07" db="EMBL/GenBank/DDBJ databases">
        <authorList>
            <person name="Bai X.-H."/>
            <person name="Wang H.-H."/>
            <person name="Wang J."/>
            <person name="Ma M.-Y."/>
            <person name="Hu H.-H."/>
            <person name="Song Z.-L."/>
            <person name="Ma H.-G."/>
            <person name="Fan Y."/>
            <person name="Du C.-Y."/>
            <person name="Xu J.-C."/>
        </authorList>
    </citation>
    <scope>NUCLEOTIDE SEQUENCE</scope>
    <source>
        <strain evidence="3">CZ1</strain>
    </source>
</reference>
<dbReference type="CDD" id="cd00158">
    <property type="entry name" value="RHOD"/>
    <property type="match status" value="1"/>
</dbReference>
<gene>
    <name evidence="3" type="ORF">Q2T42_20635</name>
</gene>
<dbReference type="PROSITE" id="PS00380">
    <property type="entry name" value="RHODANESE_1"/>
    <property type="match status" value="1"/>
</dbReference>
<evidence type="ECO:0000313" key="3">
    <source>
        <dbReference type="EMBL" id="WNZ44237.1"/>
    </source>
</evidence>
<dbReference type="SUPFAM" id="SSF52821">
    <property type="entry name" value="Rhodanese/Cell cycle control phosphatase"/>
    <property type="match status" value="1"/>
</dbReference>
<dbReference type="InterPro" id="IPR052367">
    <property type="entry name" value="Thiosulfate_ST/Rhodanese-like"/>
</dbReference>
<organism evidence="3">
    <name type="scientific">Leptolyngbya boryana CZ1</name>
    <dbReference type="NCBI Taxonomy" id="3060204"/>
    <lineage>
        <taxon>Bacteria</taxon>
        <taxon>Bacillati</taxon>
        <taxon>Cyanobacteriota</taxon>
        <taxon>Cyanophyceae</taxon>
        <taxon>Leptolyngbyales</taxon>
        <taxon>Leptolyngbyaceae</taxon>
        <taxon>Leptolyngbya group</taxon>
        <taxon>Leptolyngbya</taxon>
    </lineage>
</organism>
<accession>A0AA96WRG7</accession>
<dbReference type="PROSITE" id="PS50206">
    <property type="entry name" value="RHODANESE_3"/>
    <property type="match status" value="1"/>
</dbReference>
<dbReference type="Gene3D" id="3.40.250.10">
    <property type="entry name" value="Rhodanese-like domain"/>
    <property type="match status" value="1"/>
</dbReference>
<dbReference type="Pfam" id="PF00581">
    <property type="entry name" value="Rhodanese"/>
    <property type="match status" value="1"/>
</dbReference>